<dbReference type="AlphaFoldDB" id="A0A9D1FX45"/>
<feature type="transmembrane region" description="Helical" evidence="1">
    <location>
        <begin position="250"/>
        <end position="268"/>
    </location>
</feature>
<sequence>MEGITNRTPYFQQRYYTQNPYESYPRTYSQPNEDNGVVKLAASAGVLQGIAILLTKASEWCGKKLMQGKEFTSRENVEKIASKMLSDNKLDKTVAVEFIDKTNAAQVAAKYSKSGINILGELEPVAKGQNAFYTDHLKLAVAPKSKPSLILHELGHAITAHKGKFLKFLQKSRIYAASVPTALVFLNSAAKKPNGEKTFIEKHAFALGFLGFLPTILEEGLASLRGINAAKQVKKAVDKTMNLKPLKRNYAFAWLTYVIAGLGLGVAAKQSVLTEKKS</sequence>
<keyword evidence="1" id="KW-0472">Membrane</keyword>
<gene>
    <name evidence="2" type="ORF">IAD41_08180</name>
</gene>
<accession>A0A9D1FX45</accession>
<organism evidence="2 3">
    <name type="scientific">Candidatus Scatenecus faecavium</name>
    <dbReference type="NCBI Taxonomy" id="2840915"/>
    <lineage>
        <taxon>Bacteria</taxon>
        <taxon>Candidatus Scatenecus</taxon>
    </lineage>
</organism>
<protein>
    <submittedName>
        <fullName evidence="2">Uncharacterized protein</fullName>
    </submittedName>
</protein>
<evidence type="ECO:0000256" key="1">
    <source>
        <dbReference type="SAM" id="Phobius"/>
    </source>
</evidence>
<evidence type="ECO:0000313" key="3">
    <source>
        <dbReference type="Proteomes" id="UP000824139"/>
    </source>
</evidence>
<dbReference type="Proteomes" id="UP000824139">
    <property type="component" value="Unassembled WGS sequence"/>
</dbReference>
<proteinExistence type="predicted"/>
<comment type="caution">
    <text evidence="2">The sequence shown here is derived from an EMBL/GenBank/DDBJ whole genome shotgun (WGS) entry which is preliminary data.</text>
</comment>
<evidence type="ECO:0000313" key="2">
    <source>
        <dbReference type="EMBL" id="HIS83563.1"/>
    </source>
</evidence>
<keyword evidence="1" id="KW-1133">Transmembrane helix</keyword>
<name>A0A9D1FX45_9BACT</name>
<keyword evidence="1" id="KW-0812">Transmembrane</keyword>
<reference evidence="2" key="2">
    <citation type="journal article" date="2021" name="PeerJ">
        <title>Extensive microbial diversity within the chicken gut microbiome revealed by metagenomics and culture.</title>
        <authorList>
            <person name="Gilroy R."/>
            <person name="Ravi A."/>
            <person name="Getino M."/>
            <person name="Pursley I."/>
            <person name="Horton D.L."/>
            <person name="Alikhan N.F."/>
            <person name="Baker D."/>
            <person name="Gharbi K."/>
            <person name="Hall N."/>
            <person name="Watson M."/>
            <person name="Adriaenssens E.M."/>
            <person name="Foster-Nyarko E."/>
            <person name="Jarju S."/>
            <person name="Secka A."/>
            <person name="Antonio M."/>
            <person name="Oren A."/>
            <person name="Chaudhuri R.R."/>
            <person name="La Ragione R."/>
            <person name="Hildebrand F."/>
            <person name="Pallen M.J."/>
        </authorList>
    </citation>
    <scope>NUCLEOTIDE SEQUENCE</scope>
    <source>
        <strain evidence="2">CHK152-2994</strain>
    </source>
</reference>
<reference evidence="2" key="1">
    <citation type="submission" date="2020-10" db="EMBL/GenBank/DDBJ databases">
        <authorList>
            <person name="Gilroy R."/>
        </authorList>
    </citation>
    <scope>NUCLEOTIDE SEQUENCE</scope>
    <source>
        <strain evidence="2">CHK152-2994</strain>
    </source>
</reference>
<dbReference type="EMBL" id="DVJO01000177">
    <property type="protein sequence ID" value="HIS83563.1"/>
    <property type="molecule type" value="Genomic_DNA"/>
</dbReference>